<dbReference type="InterPro" id="IPR029068">
    <property type="entry name" value="Glyas_Bleomycin-R_OHBP_Dase"/>
</dbReference>
<evidence type="ECO:0000313" key="3">
    <source>
        <dbReference type="Proteomes" id="UP001626603"/>
    </source>
</evidence>
<dbReference type="SUPFAM" id="SSF54593">
    <property type="entry name" value="Glyoxalase/Bleomycin resistance protein/Dihydroxybiphenyl dioxygenase"/>
    <property type="match status" value="1"/>
</dbReference>
<dbReference type="PANTHER" id="PTHR33993:SF2">
    <property type="entry name" value="VOC DOMAIN-CONTAINING PROTEIN"/>
    <property type="match status" value="1"/>
</dbReference>
<keyword evidence="3" id="KW-1185">Reference proteome</keyword>
<gene>
    <name evidence="2" type="ORF">R6Y95_02095</name>
</gene>
<sequence length="136" mass="14989">MNKVIHFEIHAGDPKRAVKFYRDVFGWEIEEWTMPGVEMKDENRYWMVTTGPETEPGINGGLIFRQGPAPAEGQPVNAYVCTIGVADLDGSADRVLKAGGSIAVPRMAVPGIGWLMYCKDTEGNTFGMLQPDENAR</sequence>
<dbReference type="Pfam" id="PF00903">
    <property type="entry name" value="Glyoxalase"/>
    <property type="match status" value="1"/>
</dbReference>
<dbReference type="PROSITE" id="PS51819">
    <property type="entry name" value="VOC"/>
    <property type="match status" value="1"/>
</dbReference>
<dbReference type="Gene3D" id="3.10.180.10">
    <property type="entry name" value="2,3-Dihydroxybiphenyl 1,2-Dioxygenase, domain 1"/>
    <property type="match status" value="1"/>
</dbReference>
<dbReference type="InterPro" id="IPR004360">
    <property type="entry name" value="Glyas_Fos-R_dOase_dom"/>
</dbReference>
<name>A0ABD8A9E7_9EURY</name>
<organism evidence="2 3">
    <name type="scientific">Methanoculleus palmolei</name>
    <dbReference type="NCBI Taxonomy" id="72612"/>
    <lineage>
        <taxon>Archaea</taxon>
        <taxon>Methanobacteriati</taxon>
        <taxon>Methanobacteriota</taxon>
        <taxon>Stenosarchaea group</taxon>
        <taxon>Methanomicrobia</taxon>
        <taxon>Methanomicrobiales</taxon>
        <taxon>Methanomicrobiaceae</taxon>
        <taxon>Methanoculleus</taxon>
    </lineage>
</organism>
<evidence type="ECO:0000259" key="1">
    <source>
        <dbReference type="PROSITE" id="PS51819"/>
    </source>
</evidence>
<dbReference type="InterPro" id="IPR052164">
    <property type="entry name" value="Anthracycline_SecMetBiosynth"/>
</dbReference>
<dbReference type="Proteomes" id="UP001626603">
    <property type="component" value="Chromosome"/>
</dbReference>
<protein>
    <submittedName>
        <fullName evidence="2">VOC family protein</fullName>
    </submittedName>
</protein>
<feature type="domain" description="VOC" evidence="1">
    <location>
        <begin position="3"/>
        <end position="131"/>
    </location>
</feature>
<dbReference type="InterPro" id="IPR037523">
    <property type="entry name" value="VOC_core"/>
</dbReference>
<dbReference type="EMBL" id="CP137641">
    <property type="protein sequence ID" value="WOX56140.1"/>
    <property type="molecule type" value="Genomic_DNA"/>
</dbReference>
<evidence type="ECO:0000313" key="2">
    <source>
        <dbReference type="EMBL" id="WOX56140.1"/>
    </source>
</evidence>
<reference evidence="2 3" key="1">
    <citation type="submission" date="2023-10" db="EMBL/GenBank/DDBJ databases">
        <title>The complete genome sequence of Methanoculleus palmolei DSM 4273.</title>
        <authorList>
            <person name="Lai S.-J."/>
            <person name="You Y.-T."/>
            <person name="Chen S.-C."/>
        </authorList>
    </citation>
    <scope>NUCLEOTIDE SEQUENCE [LARGE SCALE GENOMIC DNA]</scope>
    <source>
        <strain evidence="2 3">DSM 4273</strain>
    </source>
</reference>
<dbReference type="CDD" id="cd07247">
    <property type="entry name" value="SgaA_N_like"/>
    <property type="match status" value="1"/>
</dbReference>
<dbReference type="AlphaFoldDB" id="A0ABD8A9E7"/>
<accession>A0ABD8A9E7</accession>
<dbReference type="PANTHER" id="PTHR33993">
    <property type="entry name" value="GLYOXALASE-RELATED"/>
    <property type="match status" value="1"/>
</dbReference>
<proteinExistence type="predicted"/>